<dbReference type="AlphaFoldDB" id="A0AA40AH00"/>
<dbReference type="PANTHER" id="PTHR47934:SF6">
    <property type="entry name" value="MITOCHONDRIAL GROUP I INTRON SPLICING FACTOR CCM1-RELATED"/>
    <property type="match status" value="1"/>
</dbReference>
<organism evidence="2 3">
    <name type="scientific">Lasiosphaeris hirsuta</name>
    <dbReference type="NCBI Taxonomy" id="260670"/>
    <lineage>
        <taxon>Eukaryota</taxon>
        <taxon>Fungi</taxon>
        <taxon>Dikarya</taxon>
        <taxon>Ascomycota</taxon>
        <taxon>Pezizomycotina</taxon>
        <taxon>Sordariomycetes</taxon>
        <taxon>Sordariomycetidae</taxon>
        <taxon>Sordariales</taxon>
        <taxon>Lasiosphaeriaceae</taxon>
        <taxon>Lasiosphaeris</taxon>
    </lineage>
</organism>
<dbReference type="EMBL" id="JAUKUA010000004">
    <property type="protein sequence ID" value="KAK0715688.1"/>
    <property type="molecule type" value="Genomic_DNA"/>
</dbReference>
<protein>
    <recommendedName>
        <fullName evidence="4">Pentatricopeptide repeat-containing protein</fullName>
    </recommendedName>
</protein>
<evidence type="ECO:0000256" key="1">
    <source>
        <dbReference type="SAM" id="MobiDB-lite"/>
    </source>
</evidence>
<evidence type="ECO:0000313" key="3">
    <source>
        <dbReference type="Proteomes" id="UP001172102"/>
    </source>
</evidence>
<reference evidence="2" key="1">
    <citation type="submission" date="2023-06" db="EMBL/GenBank/DDBJ databases">
        <title>Genome-scale phylogeny and comparative genomics of the fungal order Sordariales.</title>
        <authorList>
            <consortium name="Lawrence Berkeley National Laboratory"/>
            <person name="Hensen N."/>
            <person name="Bonometti L."/>
            <person name="Westerberg I."/>
            <person name="Brannstrom I.O."/>
            <person name="Guillou S."/>
            <person name="Cros-Aarteil S."/>
            <person name="Calhoun S."/>
            <person name="Haridas S."/>
            <person name="Kuo A."/>
            <person name="Mondo S."/>
            <person name="Pangilinan J."/>
            <person name="Riley R."/>
            <person name="Labutti K."/>
            <person name="Andreopoulos B."/>
            <person name="Lipzen A."/>
            <person name="Chen C."/>
            <person name="Yanf M."/>
            <person name="Daum C."/>
            <person name="Ng V."/>
            <person name="Clum A."/>
            <person name="Steindorff A."/>
            <person name="Ohm R."/>
            <person name="Martin F."/>
            <person name="Silar P."/>
            <person name="Natvig D."/>
            <person name="Lalanne C."/>
            <person name="Gautier V."/>
            <person name="Ament-Velasquez S.L."/>
            <person name="Kruys A."/>
            <person name="Hutchinson M.I."/>
            <person name="Powell A.J."/>
            <person name="Barry K."/>
            <person name="Miller A.N."/>
            <person name="Grigoriev I.V."/>
            <person name="Debuchy R."/>
            <person name="Gladieux P."/>
            <person name="Thoren M.H."/>
            <person name="Johannesson H."/>
        </authorList>
    </citation>
    <scope>NUCLEOTIDE SEQUENCE</scope>
    <source>
        <strain evidence="2">SMH4607-1</strain>
    </source>
</reference>
<feature type="region of interest" description="Disordered" evidence="1">
    <location>
        <begin position="129"/>
        <end position="164"/>
    </location>
</feature>
<dbReference type="GO" id="GO:0006396">
    <property type="term" value="P:RNA processing"/>
    <property type="evidence" value="ECO:0007669"/>
    <property type="project" value="TreeGrafter"/>
</dbReference>
<accession>A0AA40AH00</accession>
<dbReference type="Proteomes" id="UP001172102">
    <property type="component" value="Unassembled WGS sequence"/>
</dbReference>
<gene>
    <name evidence="2" type="ORF">B0H67DRAFT_581296</name>
</gene>
<dbReference type="PANTHER" id="PTHR47934">
    <property type="entry name" value="PENTATRICOPEPTIDE REPEAT-CONTAINING PROTEIN PET309, MITOCHONDRIAL"/>
    <property type="match status" value="1"/>
</dbReference>
<dbReference type="Pfam" id="PF13812">
    <property type="entry name" value="PPR_3"/>
    <property type="match status" value="1"/>
</dbReference>
<dbReference type="Pfam" id="PF01535">
    <property type="entry name" value="PPR"/>
    <property type="match status" value="1"/>
</dbReference>
<dbReference type="InterPro" id="IPR011990">
    <property type="entry name" value="TPR-like_helical_dom_sf"/>
</dbReference>
<dbReference type="GO" id="GO:0003729">
    <property type="term" value="F:mRNA binding"/>
    <property type="evidence" value="ECO:0007669"/>
    <property type="project" value="TreeGrafter"/>
</dbReference>
<dbReference type="InterPro" id="IPR051114">
    <property type="entry name" value="Mito_RNA_Proc_CCM1"/>
</dbReference>
<evidence type="ECO:0000313" key="2">
    <source>
        <dbReference type="EMBL" id="KAK0715688.1"/>
    </source>
</evidence>
<dbReference type="InterPro" id="IPR002885">
    <property type="entry name" value="PPR_rpt"/>
</dbReference>
<keyword evidence="3" id="KW-1185">Reference proteome</keyword>
<dbReference type="GO" id="GO:0007005">
    <property type="term" value="P:mitochondrion organization"/>
    <property type="evidence" value="ECO:0007669"/>
    <property type="project" value="TreeGrafter"/>
</dbReference>
<feature type="compositionally biased region" description="Basic residues" evidence="1">
    <location>
        <begin position="1201"/>
        <end position="1210"/>
    </location>
</feature>
<dbReference type="GO" id="GO:0005739">
    <property type="term" value="C:mitochondrion"/>
    <property type="evidence" value="ECO:0007669"/>
    <property type="project" value="TreeGrafter"/>
</dbReference>
<comment type="caution">
    <text evidence="2">The sequence shown here is derived from an EMBL/GenBank/DDBJ whole genome shotgun (WGS) entry which is preliminary data.</text>
</comment>
<dbReference type="Gene3D" id="1.25.40.10">
    <property type="entry name" value="Tetratricopeptide repeat domain"/>
    <property type="match status" value="2"/>
</dbReference>
<evidence type="ECO:0008006" key="4">
    <source>
        <dbReference type="Google" id="ProtNLM"/>
    </source>
</evidence>
<sequence>MLERTAASIEPCSLQRVLPTVTRSSLRSRARLHNTFWYHGATALELDDACRALDRLPPSLRCSDAVPTQPEPSTGADVMTASAFLLDFLYPNGAAALLRKLRPDPLSMRPELGYRVASIPPRFYTSFGPDNGALSTNPGGEGLRDAANTPVGAAPTTTQPSERLSDPAALQRFLNLKPGQANDAIWQLYSGLEQSLQDRFRLSVLDHLAPSTRLEDAARISKLFAILRPAEWTDISVAAAVKAKLLELDLLGACAIWRAAVHKAGIVGGVDHILAFAFRTTDWTLILDVLEMFVPSVQASGYVVKFELLAKKSTDFKKSLERLYFYIQKMTSYNPRHALRFSDILNDFVTYLAQHSLAAFGQMEACYILRCAKHAASYQAYIQHCIMEGHWTLAASLYRLYRGLPGVHIPLNLIHAMVDVFRSSDDDRGMEAVLHDWYRVADCLTREGYQKYVAFYANRGDIKEVKRLVKEYENQVLGGPADPKRDDWAISGTLHAYAIRGEPKYAQREFDTFTETWGDHSAPTILWNNLLHSYARAEDYQGTVDTFSHILEAGNADVISYGTVMLQAGARGELQLTMQLFKMAVEDGIQWNVAMADSLVEAYCQNDRYEEAEQLCQNLSKNHTADAGDRAEYWNTLIKHHANRRDLAAVNRLLATMTAQDVAYNNDTYRNLLLALVNCRQSHHALHFVKVARREGVFKPTIDHYIMLLSAFLETREPLMAFHVKKEMEKAGLPQSAQSITKILESIGDLKAGLPGVQILKALQLFVWAAFGPESNSPAPLTVGMYAKIIFLLTRMRATAKVDELLEIFCFNFPQMVSSHETPTRLLESIMRADFYDKKYDRARKTWNLVFERACASAKQVLVPGVAPGNRFGLCDACKTMQLVYFAEGNADGLVALINQVTAAGFSLDSKNWNYYVQSLARMNKWKEAFRACEEMLMPNWKGWAKVRAGTNIRKRLPLETRRLGSNPQIPRPISYTLLILSREYLELERKMLWSNEITRLVRTINDDCPLTVNAITTMVWDSLDTELLNTIETRYPPGVDHIPTIDVPAVPARSPKPGMSIRDVMVSPSSVIAEIRKSKADSNDPDTQLHSPRRFLETKLTSGGVAPMRFLYAPDRKFNSRDKSITARDIQDTLSSSMVEEFTEDGFLVSAKSQVPTAQETENPAEMIRRSLLRAESDQEYQASPVAWERTNWEDVPKKKALSKWRRSSPPKGTTVVSPSRRATKPARDEFAEDGFLVSAKSHVPGPQEDPADLIRQAMLGESDKEK</sequence>
<name>A0AA40AH00_9PEZI</name>
<feature type="region of interest" description="Disordered" evidence="1">
    <location>
        <begin position="1201"/>
        <end position="1268"/>
    </location>
</feature>
<proteinExistence type="predicted"/>